<comment type="similarity">
    <text evidence="9">Belongs to the bacterial CoaD family.</text>
</comment>
<dbReference type="InterPro" id="IPR014729">
    <property type="entry name" value="Rossmann-like_a/b/a_fold"/>
</dbReference>
<proteinExistence type="inferred from homology"/>
<evidence type="ECO:0000256" key="6">
    <source>
        <dbReference type="ARBA" id="ARBA00022842"/>
    </source>
</evidence>
<keyword evidence="2 9" id="KW-0808">Transferase</keyword>
<keyword evidence="3 9" id="KW-0548">Nucleotidyltransferase</keyword>
<dbReference type="NCBIfam" id="TIGR01510">
    <property type="entry name" value="coaD_prev_kdtB"/>
    <property type="match status" value="1"/>
</dbReference>
<comment type="catalytic activity">
    <reaction evidence="8 9">
        <text>(R)-4'-phosphopantetheine + ATP + H(+) = 3'-dephospho-CoA + diphosphate</text>
        <dbReference type="Rhea" id="RHEA:19801"/>
        <dbReference type="ChEBI" id="CHEBI:15378"/>
        <dbReference type="ChEBI" id="CHEBI:30616"/>
        <dbReference type="ChEBI" id="CHEBI:33019"/>
        <dbReference type="ChEBI" id="CHEBI:57328"/>
        <dbReference type="ChEBI" id="CHEBI:61723"/>
        <dbReference type="EC" id="2.7.7.3"/>
    </reaction>
</comment>
<dbReference type="RefSeq" id="WP_039742731.1">
    <property type="nucleotide sequence ID" value="NZ_CP009788.1"/>
</dbReference>
<dbReference type="Gene3D" id="3.40.50.620">
    <property type="entry name" value="HUPs"/>
    <property type="match status" value="1"/>
</dbReference>
<dbReference type="HOGENOM" id="CLU_100149_0_1_7"/>
<sequence length="164" mass="18447">MPRKIAVYPGSFDPITYGHLDIIDRGLRIFDQIIVAVARNSAKNALFTTEERVDMIQRVLADNARARVDTFDGLLVDYVLSQQATVIIRGLRAISDFEYEFQIAQMNRSISQEVETLFMMTSVPYGYLSSSIVKEVSSLNGPIDSLVPPLVREALKEKFSTIAR</sequence>
<dbReference type="Pfam" id="PF01467">
    <property type="entry name" value="CTP_transf_like"/>
    <property type="match status" value="1"/>
</dbReference>
<evidence type="ECO:0000313" key="11">
    <source>
        <dbReference type="EMBL" id="AJE03624.1"/>
    </source>
</evidence>
<dbReference type="GO" id="GO:0005524">
    <property type="term" value="F:ATP binding"/>
    <property type="evidence" value="ECO:0007669"/>
    <property type="project" value="UniProtKB-KW"/>
</dbReference>
<name>A0A0B5BEP1_9BACT</name>
<comment type="subcellular location">
    <subcellularLocation>
        <location evidence="9">Cytoplasm</location>
    </subcellularLocation>
</comment>
<feature type="site" description="Transition state stabilizer" evidence="9">
    <location>
        <position position="19"/>
    </location>
</feature>
<dbReference type="InterPro" id="IPR004821">
    <property type="entry name" value="Cyt_trans-like"/>
</dbReference>
<dbReference type="Proteomes" id="UP000057609">
    <property type="component" value="Chromosome"/>
</dbReference>
<reference evidence="11 12" key="1">
    <citation type="journal article" date="2015" name="Genome Announc.">
        <title>Complete Genome of Geobacter pickeringii G13T, a Metal-Reducing Isolate from Sedimentary Kaolin Deposits.</title>
        <authorList>
            <person name="Badalamenti J.P."/>
            <person name="Bond D.R."/>
        </authorList>
    </citation>
    <scope>NUCLEOTIDE SEQUENCE [LARGE SCALE GENOMIC DNA]</scope>
    <source>
        <strain evidence="11 12">G13</strain>
    </source>
</reference>
<keyword evidence="5 9" id="KW-0067">ATP-binding</keyword>
<accession>A0A0B5BEP1</accession>
<dbReference type="CDD" id="cd02163">
    <property type="entry name" value="PPAT"/>
    <property type="match status" value="1"/>
</dbReference>
<dbReference type="AlphaFoldDB" id="A0A0B5BEP1"/>
<dbReference type="PRINTS" id="PR01020">
    <property type="entry name" value="LPSBIOSNTHSS"/>
</dbReference>
<feature type="binding site" evidence="9">
    <location>
        <begin position="90"/>
        <end position="92"/>
    </location>
    <ligand>
        <name>ATP</name>
        <dbReference type="ChEBI" id="CHEBI:30616"/>
    </ligand>
</feature>
<dbReference type="NCBIfam" id="TIGR00125">
    <property type="entry name" value="cyt_tran_rel"/>
    <property type="match status" value="1"/>
</dbReference>
<keyword evidence="1 9" id="KW-0963">Cytoplasm</keyword>
<dbReference type="EMBL" id="CP009788">
    <property type="protein sequence ID" value="AJE03624.1"/>
    <property type="molecule type" value="Genomic_DNA"/>
</dbReference>
<feature type="binding site" evidence="9">
    <location>
        <position position="89"/>
    </location>
    <ligand>
        <name>substrate</name>
    </ligand>
</feature>
<dbReference type="EC" id="2.7.7.3" evidence="9"/>
<dbReference type="OrthoDB" id="9806661at2"/>
<comment type="subunit">
    <text evidence="9">Homohexamer.</text>
</comment>
<feature type="binding site" evidence="9">
    <location>
        <position position="19"/>
    </location>
    <ligand>
        <name>ATP</name>
        <dbReference type="ChEBI" id="CHEBI:30616"/>
    </ligand>
</feature>
<evidence type="ECO:0000256" key="3">
    <source>
        <dbReference type="ARBA" id="ARBA00022695"/>
    </source>
</evidence>
<evidence type="ECO:0000256" key="4">
    <source>
        <dbReference type="ARBA" id="ARBA00022741"/>
    </source>
</evidence>
<dbReference type="SUPFAM" id="SSF52374">
    <property type="entry name" value="Nucleotidylyl transferase"/>
    <property type="match status" value="1"/>
</dbReference>
<feature type="binding site" evidence="9">
    <location>
        <position position="100"/>
    </location>
    <ligand>
        <name>ATP</name>
        <dbReference type="ChEBI" id="CHEBI:30616"/>
    </ligand>
</feature>
<protein>
    <recommendedName>
        <fullName evidence="9">Phosphopantetheine adenylyltransferase</fullName>
        <ecNumber evidence="9">2.7.7.3</ecNumber>
    </recommendedName>
    <alternativeName>
        <fullName evidence="9">Dephospho-CoA pyrophosphorylase</fullName>
    </alternativeName>
    <alternativeName>
        <fullName evidence="9">Pantetheine-phosphate adenylyltransferase</fullName>
        <shortName evidence="9">PPAT</shortName>
    </alternativeName>
</protein>
<comment type="pathway">
    <text evidence="9">Cofactor biosynthesis; coenzyme A biosynthesis; CoA from (R)-pantothenate: step 4/5.</text>
</comment>
<feature type="binding site" evidence="9">
    <location>
        <position position="75"/>
    </location>
    <ligand>
        <name>substrate</name>
    </ligand>
</feature>
<keyword evidence="12" id="KW-1185">Reference proteome</keyword>
<evidence type="ECO:0000256" key="8">
    <source>
        <dbReference type="ARBA" id="ARBA00029346"/>
    </source>
</evidence>
<comment type="function">
    <text evidence="9">Reversibly transfers an adenylyl group from ATP to 4'-phosphopantetheine, yielding dephospho-CoA (dPCoA) and pyrophosphate.</text>
</comment>
<evidence type="ECO:0000256" key="5">
    <source>
        <dbReference type="ARBA" id="ARBA00022840"/>
    </source>
</evidence>
<feature type="binding site" evidence="9">
    <location>
        <begin position="125"/>
        <end position="131"/>
    </location>
    <ligand>
        <name>ATP</name>
        <dbReference type="ChEBI" id="CHEBI:30616"/>
    </ligand>
</feature>
<gene>
    <name evidence="9 11" type="primary">coaD</name>
    <name evidence="11" type="ORF">GPICK_09905</name>
</gene>
<evidence type="ECO:0000256" key="2">
    <source>
        <dbReference type="ARBA" id="ARBA00022679"/>
    </source>
</evidence>
<evidence type="ECO:0000256" key="7">
    <source>
        <dbReference type="ARBA" id="ARBA00022993"/>
    </source>
</evidence>
<dbReference type="InterPro" id="IPR001980">
    <property type="entry name" value="PPAT"/>
</dbReference>
<dbReference type="GO" id="GO:0015937">
    <property type="term" value="P:coenzyme A biosynthetic process"/>
    <property type="evidence" value="ECO:0007669"/>
    <property type="project" value="UniProtKB-UniRule"/>
</dbReference>
<dbReference type="UniPathway" id="UPA00241">
    <property type="reaction ID" value="UER00355"/>
</dbReference>
<feature type="binding site" evidence="9">
    <location>
        <begin position="11"/>
        <end position="12"/>
    </location>
    <ligand>
        <name>ATP</name>
        <dbReference type="ChEBI" id="CHEBI:30616"/>
    </ligand>
</feature>
<comment type="cofactor">
    <cofactor evidence="9">
        <name>Mg(2+)</name>
        <dbReference type="ChEBI" id="CHEBI:18420"/>
    </cofactor>
</comment>
<dbReference type="PANTHER" id="PTHR21342">
    <property type="entry name" value="PHOSPHOPANTETHEINE ADENYLYLTRANSFERASE"/>
    <property type="match status" value="1"/>
</dbReference>
<dbReference type="PANTHER" id="PTHR21342:SF1">
    <property type="entry name" value="PHOSPHOPANTETHEINE ADENYLYLTRANSFERASE"/>
    <property type="match status" value="1"/>
</dbReference>
<keyword evidence="4 9" id="KW-0547">Nucleotide-binding</keyword>
<dbReference type="GO" id="GO:0005737">
    <property type="term" value="C:cytoplasm"/>
    <property type="evidence" value="ECO:0007669"/>
    <property type="project" value="UniProtKB-SubCell"/>
</dbReference>
<keyword evidence="6 9" id="KW-0460">Magnesium</keyword>
<evidence type="ECO:0000256" key="1">
    <source>
        <dbReference type="ARBA" id="ARBA00022490"/>
    </source>
</evidence>
<feature type="binding site" evidence="9">
    <location>
        <position position="43"/>
    </location>
    <ligand>
        <name>substrate</name>
    </ligand>
</feature>
<dbReference type="STRING" id="345632.GPICK_09905"/>
<dbReference type="HAMAP" id="MF_00151">
    <property type="entry name" value="PPAT_bact"/>
    <property type="match status" value="1"/>
</dbReference>
<dbReference type="GO" id="GO:0004595">
    <property type="term" value="F:pantetheine-phosphate adenylyltransferase activity"/>
    <property type="evidence" value="ECO:0007669"/>
    <property type="project" value="UniProtKB-UniRule"/>
</dbReference>
<feature type="binding site" evidence="9">
    <location>
        <position position="11"/>
    </location>
    <ligand>
        <name>substrate</name>
    </ligand>
</feature>
<dbReference type="KEGG" id="gpi:GPICK_09905"/>
<keyword evidence="7 9" id="KW-0173">Coenzyme A biosynthesis</keyword>
<organism evidence="11 12">
    <name type="scientific">Geobacter pickeringii</name>
    <dbReference type="NCBI Taxonomy" id="345632"/>
    <lineage>
        <taxon>Bacteria</taxon>
        <taxon>Pseudomonadati</taxon>
        <taxon>Thermodesulfobacteriota</taxon>
        <taxon>Desulfuromonadia</taxon>
        <taxon>Geobacterales</taxon>
        <taxon>Geobacteraceae</taxon>
        <taxon>Geobacter</taxon>
    </lineage>
</organism>
<feature type="domain" description="Cytidyltransferase-like" evidence="10">
    <location>
        <begin position="7"/>
        <end position="135"/>
    </location>
</feature>
<evidence type="ECO:0000256" key="9">
    <source>
        <dbReference type="HAMAP-Rule" id="MF_00151"/>
    </source>
</evidence>
<evidence type="ECO:0000313" key="12">
    <source>
        <dbReference type="Proteomes" id="UP000057609"/>
    </source>
</evidence>
<evidence type="ECO:0000259" key="10">
    <source>
        <dbReference type="Pfam" id="PF01467"/>
    </source>
</evidence>